<feature type="non-terminal residue" evidence="2">
    <location>
        <position position="1"/>
    </location>
</feature>
<feature type="region of interest" description="Disordered" evidence="1">
    <location>
        <begin position="49"/>
        <end position="109"/>
    </location>
</feature>
<dbReference type="AlphaFoldDB" id="A0A699SJ29"/>
<feature type="non-terminal residue" evidence="2">
    <location>
        <position position="148"/>
    </location>
</feature>
<proteinExistence type="predicted"/>
<comment type="caution">
    <text evidence="2">The sequence shown here is derived from an EMBL/GenBank/DDBJ whole genome shotgun (WGS) entry which is preliminary data.</text>
</comment>
<accession>A0A699SJ29</accession>
<dbReference type="EMBL" id="BKCJ011165339">
    <property type="protein sequence ID" value="GFC97317.1"/>
    <property type="molecule type" value="Genomic_DNA"/>
</dbReference>
<feature type="compositionally biased region" description="Basic and acidic residues" evidence="1">
    <location>
        <begin position="55"/>
        <end position="85"/>
    </location>
</feature>
<evidence type="ECO:0000256" key="1">
    <source>
        <dbReference type="SAM" id="MobiDB-lite"/>
    </source>
</evidence>
<organism evidence="2">
    <name type="scientific">Tanacetum cinerariifolium</name>
    <name type="common">Dalmatian daisy</name>
    <name type="synonym">Chrysanthemum cinerariifolium</name>
    <dbReference type="NCBI Taxonomy" id="118510"/>
    <lineage>
        <taxon>Eukaryota</taxon>
        <taxon>Viridiplantae</taxon>
        <taxon>Streptophyta</taxon>
        <taxon>Embryophyta</taxon>
        <taxon>Tracheophyta</taxon>
        <taxon>Spermatophyta</taxon>
        <taxon>Magnoliopsida</taxon>
        <taxon>eudicotyledons</taxon>
        <taxon>Gunneridae</taxon>
        <taxon>Pentapetalae</taxon>
        <taxon>asterids</taxon>
        <taxon>campanulids</taxon>
        <taxon>Asterales</taxon>
        <taxon>Asteraceae</taxon>
        <taxon>Asteroideae</taxon>
        <taxon>Anthemideae</taxon>
        <taxon>Anthemidinae</taxon>
        <taxon>Tanacetum</taxon>
    </lineage>
</organism>
<protein>
    <submittedName>
        <fullName evidence="2">Uncharacterized protein</fullName>
    </submittedName>
</protein>
<gene>
    <name evidence="2" type="ORF">Tci_869287</name>
</gene>
<reference evidence="2" key="1">
    <citation type="journal article" date="2019" name="Sci. Rep.">
        <title>Draft genome of Tanacetum cinerariifolium, the natural source of mosquito coil.</title>
        <authorList>
            <person name="Yamashiro T."/>
            <person name="Shiraishi A."/>
            <person name="Satake H."/>
            <person name="Nakayama K."/>
        </authorList>
    </citation>
    <scope>NUCLEOTIDE SEQUENCE</scope>
</reference>
<name>A0A699SJ29_TANCI</name>
<sequence length="148" mass="16984">PIYIAEGLLLERQKTQSDVAVMIVEAIQKEHENFRAEIKFKKITTTTACRTSAIRPRDHDDYQDDDAHHEGENSTKRHKVSEHETYSLGESSSGQAMEQEPNPLGSIPDDKVSQELLEEMPGEIDEAKLQRAVDEMLRQRCNLREEHQ</sequence>
<evidence type="ECO:0000313" key="2">
    <source>
        <dbReference type="EMBL" id="GFC97317.1"/>
    </source>
</evidence>